<evidence type="ECO:0000313" key="4">
    <source>
        <dbReference type="Proteomes" id="UP000054564"/>
    </source>
</evidence>
<dbReference type="GO" id="GO:0003723">
    <property type="term" value="F:RNA binding"/>
    <property type="evidence" value="ECO:0007669"/>
    <property type="project" value="UniProtKB-UniRule"/>
</dbReference>
<dbReference type="AlphaFoldDB" id="A0A0L0UQ31"/>
<gene>
    <name evidence="3" type="ORF">PSTG_17408</name>
</gene>
<accession>A0A0L0UQ31</accession>
<name>A0A0L0UQ31_9BASI</name>
<dbReference type="EMBL" id="AJIL01000489">
    <property type="protein sequence ID" value="KNE89133.1"/>
    <property type="molecule type" value="Genomic_DNA"/>
</dbReference>
<proteinExistence type="predicted"/>
<evidence type="ECO:0000256" key="1">
    <source>
        <dbReference type="PROSITE-ProRule" id="PRU00176"/>
    </source>
</evidence>
<dbReference type="Pfam" id="PF00076">
    <property type="entry name" value="RRM_1"/>
    <property type="match status" value="1"/>
</dbReference>
<dbReference type="Proteomes" id="UP000054564">
    <property type="component" value="Unassembled WGS sequence"/>
</dbReference>
<dbReference type="InterPro" id="IPR012677">
    <property type="entry name" value="Nucleotide-bd_a/b_plait_sf"/>
</dbReference>
<feature type="domain" description="RRM" evidence="2">
    <location>
        <begin position="19"/>
        <end position="97"/>
    </location>
</feature>
<dbReference type="CDD" id="cd00590">
    <property type="entry name" value="RRM_SF"/>
    <property type="match status" value="1"/>
</dbReference>
<reference evidence="4" key="1">
    <citation type="submission" date="2014-03" db="EMBL/GenBank/DDBJ databases">
        <title>The Genome Sequence of Puccinia striiformis f. sp. tritici PST-78.</title>
        <authorList>
            <consortium name="The Broad Institute Genome Sequencing Platform"/>
            <person name="Cuomo C."/>
            <person name="Hulbert S."/>
            <person name="Chen X."/>
            <person name="Walker B."/>
            <person name="Young S.K."/>
            <person name="Zeng Q."/>
            <person name="Gargeya S."/>
            <person name="Fitzgerald M."/>
            <person name="Haas B."/>
            <person name="Abouelleil A."/>
            <person name="Alvarado L."/>
            <person name="Arachchi H.M."/>
            <person name="Berlin A.M."/>
            <person name="Chapman S.B."/>
            <person name="Goldberg J."/>
            <person name="Griggs A."/>
            <person name="Gujja S."/>
            <person name="Hansen M."/>
            <person name="Howarth C."/>
            <person name="Imamovic A."/>
            <person name="Larimer J."/>
            <person name="McCowan C."/>
            <person name="Montmayeur A."/>
            <person name="Murphy C."/>
            <person name="Neiman D."/>
            <person name="Pearson M."/>
            <person name="Priest M."/>
            <person name="Roberts A."/>
            <person name="Saif S."/>
            <person name="Shea T."/>
            <person name="Sisk P."/>
            <person name="Sykes S."/>
            <person name="Wortman J."/>
            <person name="Nusbaum C."/>
            <person name="Birren B."/>
        </authorList>
    </citation>
    <scope>NUCLEOTIDE SEQUENCE [LARGE SCALE GENOMIC DNA]</scope>
    <source>
        <strain evidence="4">race PST-78</strain>
    </source>
</reference>
<sequence length="130" mass="13894">MASLLERITPSELSLTASSRILVSHLAVGTSLDDVVLAFEEFGRIEECTLTQRYLHREVRVSAVICFASIGQAVHAASVMDGVTADGLSLQVAIISDEGTPEDLSPTPTQDNLSARCALLTRISRPNARA</sequence>
<dbReference type="InterPro" id="IPR035979">
    <property type="entry name" value="RBD_domain_sf"/>
</dbReference>
<dbReference type="InterPro" id="IPR000504">
    <property type="entry name" value="RRM_dom"/>
</dbReference>
<evidence type="ECO:0000259" key="2">
    <source>
        <dbReference type="PROSITE" id="PS50102"/>
    </source>
</evidence>
<protein>
    <recommendedName>
        <fullName evidence="2">RRM domain-containing protein</fullName>
    </recommendedName>
</protein>
<dbReference type="STRING" id="1165861.A0A0L0UQ31"/>
<dbReference type="OrthoDB" id="6159137at2759"/>
<keyword evidence="4" id="KW-1185">Reference proteome</keyword>
<evidence type="ECO:0000313" key="3">
    <source>
        <dbReference type="EMBL" id="KNE89133.1"/>
    </source>
</evidence>
<comment type="caution">
    <text evidence="3">The sequence shown here is derived from an EMBL/GenBank/DDBJ whole genome shotgun (WGS) entry which is preliminary data.</text>
</comment>
<keyword evidence="1" id="KW-0694">RNA-binding</keyword>
<organism evidence="3 4">
    <name type="scientific">Puccinia striiformis f. sp. tritici PST-78</name>
    <dbReference type="NCBI Taxonomy" id="1165861"/>
    <lineage>
        <taxon>Eukaryota</taxon>
        <taxon>Fungi</taxon>
        <taxon>Dikarya</taxon>
        <taxon>Basidiomycota</taxon>
        <taxon>Pucciniomycotina</taxon>
        <taxon>Pucciniomycetes</taxon>
        <taxon>Pucciniales</taxon>
        <taxon>Pucciniaceae</taxon>
        <taxon>Puccinia</taxon>
    </lineage>
</organism>
<dbReference type="PROSITE" id="PS50102">
    <property type="entry name" value="RRM"/>
    <property type="match status" value="1"/>
</dbReference>
<dbReference type="Gene3D" id="3.30.70.330">
    <property type="match status" value="1"/>
</dbReference>
<dbReference type="SUPFAM" id="SSF54928">
    <property type="entry name" value="RNA-binding domain, RBD"/>
    <property type="match status" value="1"/>
</dbReference>